<reference evidence="3" key="1">
    <citation type="journal article" date="2014" name="Proc. Natl. Acad. Sci. U.S.A.">
        <title>Extensive sampling of basidiomycete genomes demonstrates inadequacy of the white-rot/brown-rot paradigm for wood decay fungi.</title>
        <authorList>
            <person name="Riley R."/>
            <person name="Salamov A.A."/>
            <person name="Brown D.W."/>
            <person name="Nagy L.G."/>
            <person name="Floudas D."/>
            <person name="Held B.W."/>
            <person name="Levasseur A."/>
            <person name="Lombard V."/>
            <person name="Morin E."/>
            <person name="Otillar R."/>
            <person name="Lindquist E.A."/>
            <person name="Sun H."/>
            <person name="LaButti K.M."/>
            <person name="Schmutz J."/>
            <person name="Jabbour D."/>
            <person name="Luo H."/>
            <person name="Baker S.E."/>
            <person name="Pisabarro A.G."/>
            <person name="Walton J.D."/>
            <person name="Blanchette R.A."/>
            <person name="Henrissat B."/>
            <person name="Martin F."/>
            <person name="Cullen D."/>
            <person name="Hibbett D.S."/>
            <person name="Grigoriev I.V."/>
        </authorList>
    </citation>
    <scope>NUCLEOTIDE SEQUENCE [LARGE SCALE GENOMIC DNA]</scope>
    <source>
        <strain evidence="3">CBS 339.88</strain>
    </source>
</reference>
<feature type="region of interest" description="Disordered" evidence="1">
    <location>
        <begin position="1"/>
        <end position="100"/>
    </location>
</feature>
<dbReference type="AlphaFoldDB" id="A0A067SCT3"/>
<dbReference type="Proteomes" id="UP000027222">
    <property type="component" value="Unassembled WGS sequence"/>
</dbReference>
<gene>
    <name evidence="2" type="ORF">GALMADRAFT_148609</name>
</gene>
<proteinExistence type="predicted"/>
<evidence type="ECO:0000313" key="2">
    <source>
        <dbReference type="EMBL" id="KDR65539.1"/>
    </source>
</evidence>
<dbReference type="EMBL" id="KL142442">
    <property type="protein sequence ID" value="KDR65539.1"/>
    <property type="molecule type" value="Genomic_DNA"/>
</dbReference>
<dbReference type="HOGENOM" id="CLU_850058_0_0_1"/>
<evidence type="ECO:0000313" key="3">
    <source>
        <dbReference type="Proteomes" id="UP000027222"/>
    </source>
</evidence>
<accession>A0A067SCT3</accession>
<feature type="compositionally biased region" description="Low complexity" evidence="1">
    <location>
        <begin position="18"/>
        <end position="83"/>
    </location>
</feature>
<organism evidence="2 3">
    <name type="scientific">Galerina marginata (strain CBS 339.88)</name>
    <dbReference type="NCBI Taxonomy" id="685588"/>
    <lineage>
        <taxon>Eukaryota</taxon>
        <taxon>Fungi</taxon>
        <taxon>Dikarya</taxon>
        <taxon>Basidiomycota</taxon>
        <taxon>Agaricomycotina</taxon>
        <taxon>Agaricomycetes</taxon>
        <taxon>Agaricomycetidae</taxon>
        <taxon>Agaricales</taxon>
        <taxon>Agaricineae</taxon>
        <taxon>Strophariaceae</taxon>
        <taxon>Galerina</taxon>
    </lineage>
</organism>
<keyword evidence="3" id="KW-1185">Reference proteome</keyword>
<sequence>MTSLPQTPSRHGRSDEVASPPSTPSSTDISSAASSPSSPFTTSRTRTEVVTTSTRTRNTRYGVEVRTKTRTVTTFTGGRRGSLAPPPSPSPLPRNQNRAPINSNAPTITVYLPRSPSSLVYFLSPKYYVLTGGEDAGIFKTWDDIKLRTEGSALRIVELRFDWEEAVTVYTIAFNEGSILLEPNPNGPFSSVNTAIQRRINTSEQPLPVLNGIPEPRSLQCPFSLGKYYVVFKGEEVGVWGVWHQAAARTVKVNGYCSKYDSWTAALKAYTDAFKARTLRVISRVGGPFGVRREAAAQSSDPFM</sequence>
<dbReference type="OrthoDB" id="2675575at2759"/>
<protein>
    <submittedName>
        <fullName evidence="2">Uncharacterized protein</fullName>
    </submittedName>
</protein>
<name>A0A067SCT3_GALM3</name>
<evidence type="ECO:0000256" key="1">
    <source>
        <dbReference type="SAM" id="MobiDB-lite"/>
    </source>
</evidence>